<dbReference type="Proteomes" id="UP000494163">
    <property type="component" value="Chromosome 3L"/>
</dbReference>
<dbReference type="GO" id="GO:0017111">
    <property type="term" value="F:ribonucleoside triphosphate phosphatase activity"/>
    <property type="evidence" value="ECO:0007669"/>
    <property type="project" value="InterPro"/>
</dbReference>
<dbReference type="Pfam" id="PF03266">
    <property type="entry name" value="NTPase_1"/>
    <property type="match status" value="1"/>
</dbReference>
<keyword evidence="3" id="KW-0067">ATP-binding</keyword>
<dbReference type="SUPFAM" id="SSF52540">
    <property type="entry name" value="P-loop containing nucleoside triphosphate hydrolases"/>
    <property type="match status" value="1"/>
</dbReference>
<keyword evidence="1" id="KW-0547">Nucleotide-binding</keyword>
<sequence>GIGKTTLVRKVCDKLGEQTKPKGFYTEEVRVNGQRIGFDVVSFGGTRGILAREQTTDNVRRPKVGKYSVYVQDFEQLALPLLKSAPLLVIDEIGKMELLSQRFEAAVNELLQKEQFMLATIPSQTRQPIALVERLKKAPHAVIYEVTNANRNALVNAIAEQILETNH</sequence>
<dbReference type="InterPro" id="IPR027417">
    <property type="entry name" value="P-loop_NTPase"/>
</dbReference>
<dbReference type="InterPro" id="IPR004948">
    <property type="entry name" value="Nuc-triphosphatase_THEP1"/>
</dbReference>
<organism evidence="4 5">
    <name type="scientific">Drosophila busckii</name>
    <name type="common">Fruit fly</name>
    <dbReference type="NCBI Taxonomy" id="30019"/>
    <lineage>
        <taxon>Eukaryota</taxon>
        <taxon>Metazoa</taxon>
        <taxon>Ecdysozoa</taxon>
        <taxon>Arthropoda</taxon>
        <taxon>Hexapoda</taxon>
        <taxon>Insecta</taxon>
        <taxon>Pterygota</taxon>
        <taxon>Neoptera</taxon>
        <taxon>Endopterygota</taxon>
        <taxon>Diptera</taxon>
        <taxon>Brachycera</taxon>
        <taxon>Muscomorpha</taxon>
        <taxon>Ephydroidea</taxon>
        <taxon>Drosophilidae</taxon>
        <taxon>Drosophila</taxon>
    </lineage>
</organism>
<dbReference type="STRING" id="30019.A0A0M3QWA2"/>
<keyword evidence="5" id="KW-1185">Reference proteome</keyword>
<feature type="non-terminal residue" evidence="4">
    <location>
        <position position="1"/>
    </location>
</feature>
<dbReference type="EMBL" id="CP012525">
    <property type="protein sequence ID" value="ALC43793.1"/>
    <property type="molecule type" value="Genomic_DNA"/>
</dbReference>
<dbReference type="PANTHER" id="PTHR43146">
    <property type="entry name" value="CANCER-RELATED NUCLEOSIDE-TRIPHOSPHATASE"/>
    <property type="match status" value="1"/>
</dbReference>
<evidence type="ECO:0000256" key="2">
    <source>
        <dbReference type="ARBA" id="ARBA00022801"/>
    </source>
</evidence>
<dbReference type="PANTHER" id="PTHR43146:SF1">
    <property type="entry name" value="CANCER-RELATED NUCLEOSIDE-TRIPHOSPHATASE"/>
    <property type="match status" value="1"/>
</dbReference>
<protein>
    <submittedName>
        <fullName evidence="4">CG10581</fullName>
    </submittedName>
</protein>
<keyword evidence="2" id="KW-0378">Hydrolase</keyword>
<accession>A0A0M3QWA2</accession>
<dbReference type="OrthoDB" id="446244at2759"/>
<dbReference type="Gene3D" id="3.40.50.300">
    <property type="entry name" value="P-loop containing nucleotide triphosphate hydrolases"/>
    <property type="match status" value="1"/>
</dbReference>
<dbReference type="OMA" id="VTAVQNC"/>
<evidence type="ECO:0000256" key="3">
    <source>
        <dbReference type="ARBA" id="ARBA00022840"/>
    </source>
</evidence>
<proteinExistence type="predicted"/>
<evidence type="ECO:0000313" key="4">
    <source>
        <dbReference type="EMBL" id="ALC43793.1"/>
    </source>
</evidence>
<reference evidence="4 5" key="1">
    <citation type="submission" date="2015-08" db="EMBL/GenBank/DDBJ databases">
        <title>Ancestral chromatin configuration constrains chromatin evolution on differentiating sex chromosomes in Drosophila.</title>
        <authorList>
            <person name="Zhou Q."/>
            <person name="Bachtrog D."/>
        </authorList>
    </citation>
    <scope>NUCLEOTIDE SEQUENCE [LARGE SCALE GENOMIC DNA]</scope>
    <source>
        <tissue evidence="4">Whole larvae</tissue>
    </source>
</reference>
<dbReference type="GO" id="GO:0005524">
    <property type="term" value="F:ATP binding"/>
    <property type="evidence" value="ECO:0007669"/>
    <property type="project" value="UniProtKB-KW"/>
</dbReference>
<evidence type="ECO:0000256" key="1">
    <source>
        <dbReference type="ARBA" id="ARBA00022741"/>
    </source>
</evidence>
<dbReference type="AlphaFoldDB" id="A0A0M3QWA2"/>
<name>A0A0M3QWA2_DROBS</name>
<feature type="non-terminal residue" evidence="4">
    <location>
        <position position="167"/>
    </location>
</feature>
<evidence type="ECO:0000313" key="5">
    <source>
        <dbReference type="Proteomes" id="UP000494163"/>
    </source>
</evidence>
<gene>
    <name evidence="4" type="ORF">Dbus_chr3Lg959</name>
</gene>